<evidence type="ECO:0000313" key="1">
    <source>
        <dbReference type="EMBL" id="KKK52982.1"/>
    </source>
</evidence>
<comment type="caution">
    <text evidence="1">The sequence shown here is derived from an EMBL/GenBank/DDBJ whole genome shotgun (WGS) entry which is preliminary data.</text>
</comment>
<proteinExistence type="predicted"/>
<dbReference type="EMBL" id="LAZR01066740">
    <property type="protein sequence ID" value="KKK52982.1"/>
    <property type="molecule type" value="Genomic_DNA"/>
</dbReference>
<organism evidence="1">
    <name type="scientific">marine sediment metagenome</name>
    <dbReference type="NCBI Taxonomy" id="412755"/>
    <lineage>
        <taxon>unclassified sequences</taxon>
        <taxon>metagenomes</taxon>
        <taxon>ecological metagenomes</taxon>
    </lineage>
</organism>
<feature type="non-terminal residue" evidence="1">
    <location>
        <position position="346"/>
    </location>
</feature>
<sequence length="346" mass="39353">IPESMIGGGLISRILFVYADKKRHLAPYLDEVMPEAEFASVKEKLIEDLCAVAKIKGAYELAPDARVWGRDWYKSLWGDRPVHMASQRFDAYISRKQTHVHKLAMVMAAAQRDELVITLDDLTTAARFVTSLEDAMIHVFESIGVVDTAKTVMEMMNIVKVHGKIDQRALWDRCIRIMSLKGFQEATDAAVRAGDVCQQELDAHRKRGHAFVVSEAAAQRLHRARVEVPEQHVVGVRERVRRELPPRLDVGDAESTELLLVDGRRHLERLHRAGVLRVFVVALPLLHREKQVCVRQVSLLRVFALPRLRIAGVARRHHAAFARNRLEVRRRAHAQHHRVRVLLAAA</sequence>
<gene>
    <name evidence="1" type="ORF">LCGC14_3099350</name>
</gene>
<dbReference type="AlphaFoldDB" id="A0A0F8W862"/>
<accession>A0A0F8W862</accession>
<feature type="non-terminal residue" evidence="1">
    <location>
        <position position="1"/>
    </location>
</feature>
<reference evidence="1" key="1">
    <citation type="journal article" date="2015" name="Nature">
        <title>Complex archaea that bridge the gap between prokaryotes and eukaryotes.</title>
        <authorList>
            <person name="Spang A."/>
            <person name="Saw J.H."/>
            <person name="Jorgensen S.L."/>
            <person name="Zaremba-Niedzwiedzka K."/>
            <person name="Martijn J."/>
            <person name="Lind A.E."/>
            <person name="van Eijk R."/>
            <person name="Schleper C."/>
            <person name="Guy L."/>
            <person name="Ettema T.J."/>
        </authorList>
    </citation>
    <scope>NUCLEOTIDE SEQUENCE</scope>
</reference>
<name>A0A0F8W862_9ZZZZ</name>
<protein>
    <submittedName>
        <fullName evidence="1">Uncharacterized protein</fullName>
    </submittedName>
</protein>